<name>A0ABS7C0I1_9BACL</name>
<protein>
    <submittedName>
        <fullName evidence="1">Uncharacterized protein</fullName>
    </submittedName>
</protein>
<accession>A0ABS7C0I1</accession>
<dbReference type="RefSeq" id="WP_210045760.1">
    <property type="nucleotide sequence ID" value="NZ_JBHLVU010000017.1"/>
</dbReference>
<keyword evidence="2" id="KW-1185">Reference proteome</keyword>
<proteinExistence type="predicted"/>
<evidence type="ECO:0000313" key="2">
    <source>
        <dbReference type="Proteomes" id="UP001519887"/>
    </source>
</evidence>
<dbReference type="Proteomes" id="UP001519887">
    <property type="component" value="Unassembled WGS sequence"/>
</dbReference>
<dbReference type="EMBL" id="JAHZIK010000196">
    <property type="protein sequence ID" value="MBW7454404.1"/>
    <property type="molecule type" value="Genomic_DNA"/>
</dbReference>
<evidence type="ECO:0000313" key="1">
    <source>
        <dbReference type="EMBL" id="MBW7454404.1"/>
    </source>
</evidence>
<reference evidence="1 2" key="1">
    <citation type="submission" date="2021-07" db="EMBL/GenBank/DDBJ databases">
        <title>Paenibacillus radiodurans sp. nov., isolated from the southeastern edge of Tengger Desert.</title>
        <authorList>
            <person name="Zhang G."/>
        </authorList>
    </citation>
    <scope>NUCLEOTIDE SEQUENCE [LARGE SCALE GENOMIC DNA]</scope>
    <source>
        <strain evidence="1 2">CCM 7311</strain>
    </source>
</reference>
<organism evidence="1 2">
    <name type="scientific">Paenibacillus sepulcri</name>
    <dbReference type="NCBI Taxonomy" id="359917"/>
    <lineage>
        <taxon>Bacteria</taxon>
        <taxon>Bacillati</taxon>
        <taxon>Bacillota</taxon>
        <taxon>Bacilli</taxon>
        <taxon>Bacillales</taxon>
        <taxon>Paenibacillaceae</taxon>
        <taxon>Paenibacillus</taxon>
    </lineage>
</organism>
<comment type="caution">
    <text evidence="1">The sequence shown here is derived from an EMBL/GenBank/DDBJ whole genome shotgun (WGS) entry which is preliminary data.</text>
</comment>
<sequence length="83" mass="9175">MTLNGVAPELFIINGDQLISVYVYSSSDGVKRGIKDFEDKTATADVVAHGRYQAANVLLIYDYGSSFKDDRVELVVRDMKTLA</sequence>
<gene>
    <name evidence="1" type="ORF">K0U00_10215</name>
</gene>